<dbReference type="Gene3D" id="3.30.420.40">
    <property type="match status" value="1"/>
</dbReference>
<dbReference type="Gene3D" id="3.40.50.10190">
    <property type="entry name" value="BRCT domain"/>
    <property type="match status" value="1"/>
</dbReference>
<feature type="domain" description="BRCT" evidence="3">
    <location>
        <begin position="20"/>
        <end position="105"/>
    </location>
</feature>
<dbReference type="GO" id="GO:0005634">
    <property type="term" value="C:nucleus"/>
    <property type="evidence" value="ECO:0007669"/>
    <property type="project" value="TreeGrafter"/>
</dbReference>
<accession>A0A7R9QJ79</accession>
<dbReference type="GO" id="GO:0003887">
    <property type="term" value="F:DNA-directed DNA polymerase activity"/>
    <property type="evidence" value="ECO:0007669"/>
    <property type="project" value="InterPro"/>
</dbReference>
<dbReference type="PROSITE" id="PS50172">
    <property type="entry name" value="BRCT"/>
    <property type="match status" value="1"/>
</dbReference>
<dbReference type="EMBL" id="CAJPVJ010002294">
    <property type="protein sequence ID" value="CAG2166083.1"/>
    <property type="molecule type" value="Genomic_DNA"/>
</dbReference>
<dbReference type="PANTHER" id="PTHR11276:SF40">
    <property type="entry name" value="BRCT DOMAIN-CONTAINING PROTEIN"/>
    <property type="match status" value="1"/>
</dbReference>
<dbReference type="SUPFAM" id="SSF52113">
    <property type="entry name" value="BRCT domain"/>
    <property type="match status" value="1"/>
</dbReference>
<sequence length="280" mass="32236">MSEISGKRRRSECQTNGTNVFFIRDGIHRKRMTILERNAQTLGLVVSDHFRESIDYIISDFEYEEQVMESIGCDIRELKAVVVNTRWLTDSMQSQQLMPFNTDYRLKRRHKGIDSKSSNECSKESSNGDYICQRMSSLNHQNSKLSEPLEVMAKEAKLRAHLFDTVRYLGFKKAAAVLKSLPFAVKHVDEVSYTLAWFLTCQMNGRSPEVCLFDVKILQTSSKTTNIIIGHHFDDDLVNLRHELQYSVIIDAGSSGSRVHIYVWPPHSGDTRQLLQIRML</sequence>
<dbReference type="GO" id="GO:0003677">
    <property type="term" value="F:DNA binding"/>
    <property type="evidence" value="ECO:0007669"/>
    <property type="project" value="InterPro"/>
</dbReference>
<dbReference type="GO" id="GO:0016787">
    <property type="term" value="F:hydrolase activity"/>
    <property type="evidence" value="ECO:0007669"/>
    <property type="project" value="UniProtKB-KW"/>
</dbReference>
<organism evidence="4">
    <name type="scientific">Oppiella nova</name>
    <dbReference type="NCBI Taxonomy" id="334625"/>
    <lineage>
        <taxon>Eukaryota</taxon>
        <taxon>Metazoa</taxon>
        <taxon>Ecdysozoa</taxon>
        <taxon>Arthropoda</taxon>
        <taxon>Chelicerata</taxon>
        <taxon>Arachnida</taxon>
        <taxon>Acari</taxon>
        <taxon>Acariformes</taxon>
        <taxon>Sarcoptiformes</taxon>
        <taxon>Oribatida</taxon>
        <taxon>Brachypylina</taxon>
        <taxon>Oppioidea</taxon>
        <taxon>Oppiidae</taxon>
        <taxon>Oppiella</taxon>
    </lineage>
</organism>
<evidence type="ECO:0000256" key="2">
    <source>
        <dbReference type="ARBA" id="ARBA00022801"/>
    </source>
</evidence>
<dbReference type="OrthoDB" id="205514at2759"/>
<comment type="similarity">
    <text evidence="1">Belongs to the GDA1/CD39 NTPase family.</text>
</comment>
<dbReference type="InterPro" id="IPR027421">
    <property type="entry name" value="DNA_pol_lamdba_lyase_dom_sf"/>
</dbReference>
<dbReference type="InterPro" id="IPR036420">
    <property type="entry name" value="BRCT_dom_sf"/>
</dbReference>
<dbReference type="EMBL" id="OC917119">
    <property type="protein sequence ID" value="CAD7646211.1"/>
    <property type="molecule type" value="Genomic_DNA"/>
</dbReference>
<dbReference type="Gene3D" id="1.10.150.110">
    <property type="entry name" value="DNA polymerase beta, N-terminal domain-like"/>
    <property type="match status" value="1"/>
</dbReference>
<gene>
    <name evidence="4" type="ORF">ONB1V03_LOCUS5612</name>
</gene>
<name>A0A7R9QJ79_9ACAR</name>
<dbReference type="PANTHER" id="PTHR11276">
    <property type="entry name" value="DNA POLYMERASE TYPE-X FAMILY MEMBER"/>
    <property type="match status" value="1"/>
</dbReference>
<dbReference type="SUPFAM" id="SSF47802">
    <property type="entry name" value="DNA polymerase beta, N-terminal domain-like"/>
    <property type="match status" value="1"/>
</dbReference>
<dbReference type="InterPro" id="IPR022312">
    <property type="entry name" value="DNA_pol_X"/>
</dbReference>
<evidence type="ECO:0000259" key="3">
    <source>
        <dbReference type="PROSITE" id="PS50172"/>
    </source>
</evidence>
<evidence type="ECO:0000256" key="1">
    <source>
        <dbReference type="ARBA" id="ARBA00009283"/>
    </source>
</evidence>
<evidence type="ECO:0000313" key="5">
    <source>
        <dbReference type="Proteomes" id="UP000728032"/>
    </source>
</evidence>
<dbReference type="InterPro" id="IPR000407">
    <property type="entry name" value="GDA1_CD39_NTPase"/>
</dbReference>
<feature type="non-terminal residue" evidence="4">
    <location>
        <position position="1"/>
    </location>
</feature>
<evidence type="ECO:0000313" key="4">
    <source>
        <dbReference type="EMBL" id="CAD7646211.1"/>
    </source>
</evidence>
<dbReference type="Proteomes" id="UP000728032">
    <property type="component" value="Unassembled WGS sequence"/>
</dbReference>
<dbReference type="AlphaFoldDB" id="A0A7R9QJ79"/>
<keyword evidence="5" id="KW-1185">Reference proteome</keyword>
<dbReference type="InterPro" id="IPR001357">
    <property type="entry name" value="BRCT_dom"/>
</dbReference>
<proteinExistence type="inferred from homology"/>
<keyword evidence="2" id="KW-0378">Hydrolase</keyword>
<dbReference type="Pfam" id="PF01150">
    <property type="entry name" value="GDA1_CD39"/>
    <property type="match status" value="1"/>
</dbReference>
<dbReference type="GO" id="GO:0006303">
    <property type="term" value="P:double-strand break repair via nonhomologous end joining"/>
    <property type="evidence" value="ECO:0007669"/>
    <property type="project" value="TreeGrafter"/>
</dbReference>
<reference evidence="4" key="1">
    <citation type="submission" date="2020-11" db="EMBL/GenBank/DDBJ databases">
        <authorList>
            <person name="Tran Van P."/>
        </authorList>
    </citation>
    <scope>NUCLEOTIDE SEQUENCE</scope>
</reference>
<protein>
    <recommendedName>
        <fullName evidence="3">BRCT domain-containing protein</fullName>
    </recommendedName>
</protein>